<evidence type="ECO:0000313" key="1">
    <source>
        <dbReference type="EMBL" id="EAV40425.1"/>
    </source>
</evidence>
<reference evidence="1 2" key="1">
    <citation type="submission" date="2006-05" db="EMBL/GenBank/DDBJ databases">
        <authorList>
            <person name="King G."/>
            <person name="Ferriera S."/>
            <person name="Johnson J."/>
            <person name="Kravitz S."/>
            <person name="Beeson K."/>
            <person name="Sutton G."/>
            <person name="Rogers Y.-H."/>
            <person name="Friedman R."/>
            <person name="Frazier M."/>
            <person name="Venter J.C."/>
        </authorList>
    </citation>
    <scope>NUCLEOTIDE SEQUENCE [LARGE SCALE GENOMIC DNA]</scope>
    <source>
        <strain evidence="2">ATCC 25650 / DSM 13394 / JCM 20685 / NBRC 16684 / NCIMB 2208 / IAM 12614 / B1</strain>
    </source>
</reference>
<evidence type="ECO:0000313" key="2">
    <source>
        <dbReference type="Proteomes" id="UP000004848"/>
    </source>
</evidence>
<accession>A0P3H7</accession>
<protein>
    <submittedName>
        <fullName evidence="1">Uncharacterized protein</fullName>
    </submittedName>
</protein>
<organism evidence="1 2">
    <name type="scientific">Roseibium aggregatum (strain ATCC 25650 / DSM 13394 / JCM 20685 / NBRC 16684 / NCIMB 2208 / IAM 12614 / B1)</name>
    <name type="common">Stappia aggregata</name>
    <dbReference type="NCBI Taxonomy" id="384765"/>
    <lineage>
        <taxon>Bacteria</taxon>
        <taxon>Pseudomonadati</taxon>
        <taxon>Pseudomonadota</taxon>
        <taxon>Alphaproteobacteria</taxon>
        <taxon>Hyphomicrobiales</taxon>
        <taxon>Stappiaceae</taxon>
        <taxon>Roseibium</taxon>
    </lineage>
</organism>
<dbReference type="AlphaFoldDB" id="A0P3H7"/>
<gene>
    <name evidence="1" type="ORF">SIAM614_21385</name>
</gene>
<dbReference type="eggNOG" id="ENOG50337EV">
    <property type="taxonomic scope" value="Bacteria"/>
</dbReference>
<name>A0P3H7_ROSAI</name>
<dbReference type="Proteomes" id="UP000004848">
    <property type="component" value="Unassembled WGS sequence"/>
</dbReference>
<proteinExistence type="predicted"/>
<dbReference type="EMBL" id="AAUW01000031">
    <property type="protein sequence ID" value="EAV40425.1"/>
    <property type="molecule type" value="Genomic_DNA"/>
</dbReference>
<sequence>MGMRRWLVVLAVILVTVVGGAYLADVRVFVVQPIGAVPEGVTVVVTGSPGLRFIDSPDAFCQREQGYINLLCRGMIAGRVAQNGTVLLRLPYSSFLYSLSGAPQVDR</sequence>
<comment type="caution">
    <text evidence="1">The sequence shown here is derived from an EMBL/GenBank/DDBJ whole genome shotgun (WGS) entry which is preliminary data.</text>
</comment>